<keyword evidence="17" id="KW-1185">Reference proteome</keyword>
<feature type="region of interest" description="Disordered" evidence="12">
    <location>
        <begin position="171"/>
        <end position="191"/>
    </location>
</feature>
<dbReference type="InterPro" id="IPR050131">
    <property type="entry name" value="Peptidase_S8_subtilisin-like"/>
</dbReference>
<dbReference type="PANTHER" id="PTHR43806">
    <property type="entry name" value="PEPTIDASE S8"/>
    <property type="match status" value="1"/>
</dbReference>
<dbReference type="InterPro" id="IPR023828">
    <property type="entry name" value="Peptidase_S8_Ser-AS"/>
</dbReference>
<feature type="transmembrane region" description="Helical" evidence="13">
    <location>
        <begin position="442"/>
        <end position="461"/>
    </location>
</feature>
<dbReference type="SUPFAM" id="SSF52743">
    <property type="entry name" value="Subtilisin-like"/>
    <property type="match status" value="1"/>
</dbReference>
<evidence type="ECO:0000256" key="13">
    <source>
        <dbReference type="SAM" id="Phobius"/>
    </source>
</evidence>
<evidence type="ECO:0000256" key="11">
    <source>
        <dbReference type="RuleBase" id="RU003355"/>
    </source>
</evidence>
<evidence type="ECO:0000259" key="15">
    <source>
        <dbReference type="Pfam" id="PF00082"/>
    </source>
</evidence>
<keyword evidence="7 10" id="KW-0720">Serine protease</keyword>
<feature type="signal peptide" evidence="14">
    <location>
        <begin position="1"/>
        <end position="28"/>
    </location>
</feature>
<comment type="similarity">
    <text evidence="2 10 11">Belongs to the peptidase S8 family.</text>
</comment>
<evidence type="ECO:0000256" key="6">
    <source>
        <dbReference type="ARBA" id="ARBA00022801"/>
    </source>
</evidence>
<dbReference type="InterPro" id="IPR036852">
    <property type="entry name" value="Peptidase_S8/S53_dom_sf"/>
</dbReference>
<evidence type="ECO:0000256" key="10">
    <source>
        <dbReference type="PROSITE-ProRule" id="PRU01240"/>
    </source>
</evidence>
<evidence type="ECO:0000256" key="7">
    <source>
        <dbReference type="ARBA" id="ARBA00022825"/>
    </source>
</evidence>
<reference evidence="16 17" key="1">
    <citation type="submission" date="2017-01" db="EMBL/GenBank/DDBJ databases">
        <authorList>
            <person name="Mah S.A."/>
            <person name="Swanson W.J."/>
            <person name="Moy G.W."/>
            <person name="Vacquier V.D."/>
        </authorList>
    </citation>
    <scope>NUCLEOTIDE SEQUENCE [LARGE SCALE GENOMIC DNA]</scope>
    <source>
        <strain evidence="16 17">CPCC 203464</strain>
    </source>
</reference>
<evidence type="ECO:0000256" key="14">
    <source>
        <dbReference type="SAM" id="SignalP"/>
    </source>
</evidence>
<keyword evidence="9 13" id="KW-0472">Membrane</keyword>
<keyword evidence="4 10" id="KW-0645">Protease</keyword>
<dbReference type="EMBL" id="FTNT01000002">
    <property type="protein sequence ID" value="SIR79028.1"/>
    <property type="molecule type" value="Genomic_DNA"/>
</dbReference>
<dbReference type="AlphaFoldDB" id="A0A1N7DTB9"/>
<dbReference type="InterPro" id="IPR023827">
    <property type="entry name" value="Peptidase_S8_Asp-AS"/>
</dbReference>
<dbReference type="GO" id="GO:0006508">
    <property type="term" value="P:proteolysis"/>
    <property type="evidence" value="ECO:0007669"/>
    <property type="project" value="UniProtKB-KW"/>
</dbReference>
<evidence type="ECO:0000313" key="16">
    <source>
        <dbReference type="EMBL" id="SIR79028.1"/>
    </source>
</evidence>
<sequence>MSSATSDLCARCARVGIAVLGSALLAMASATPAAALTPPRIDPGALVRGAPVAPADPTEQRTLCAKPTQMPGVNHAEPTAAQRMMDLPAAWRISRGAGQRVAVIDTGVTRHPRLARVVNGGDYVSDQNGTTDCDAHGTLVAGLIAAKPSPDDGFAGVAPDSTIIAIRQSSDAYQAKNQRSDRDGPPKVGSGYGTVQTLANAVVHAVDLGATVINISEVACGPADRALGDNRLGAAVRYAFTRNVVVVVAAGNLAQGSSCETQNPSPGPASPELYGWDTAVTIASPAWFAPQVLTVGAVDSATGAPAAFSLHGPWLGVAAPGTDITSLDSTAGSDRLVDAQEGQKGLIGIDGTSFAAPYVSGLAALIRARFPQLTAAQVIDRITRTAHAPGTGRDNAIGHGVIDPVAALTATLPGTIPDPQQAHAIPAPAPKTAPDHRARNRAVIAVAACLGVTAAGIALSIPFRRLRKLRPDEY</sequence>
<dbReference type="Gene3D" id="3.40.50.200">
    <property type="entry name" value="Peptidase S8/S53 domain"/>
    <property type="match status" value="1"/>
</dbReference>
<keyword evidence="6 10" id="KW-0378">Hydrolase</keyword>
<evidence type="ECO:0000256" key="8">
    <source>
        <dbReference type="ARBA" id="ARBA00022989"/>
    </source>
</evidence>
<feature type="active site" description="Charge relay system" evidence="10">
    <location>
        <position position="136"/>
    </location>
</feature>
<dbReference type="NCBIfam" id="TIGR03921">
    <property type="entry name" value="T7SS_mycosin"/>
    <property type="match status" value="1"/>
</dbReference>
<feature type="active site" description="Charge relay system" evidence="10">
    <location>
        <position position="105"/>
    </location>
</feature>
<evidence type="ECO:0000256" key="12">
    <source>
        <dbReference type="SAM" id="MobiDB-lite"/>
    </source>
</evidence>
<keyword evidence="8 13" id="KW-1133">Transmembrane helix</keyword>
<feature type="active site" description="Charge relay system" evidence="10">
    <location>
        <position position="353"/>
    </location>
</feature>
<proteinExistence type="inferred from homology"/>
<evidence type="ECO:0000256" key="5">
    <source>
        <dbReference type="ARBA" id="ARBA00022692"/>
    </source>
</evidence>
<dbReference type="InterPro" id="IPR015500">
    <property type="entry name" value="Peptidase_S8_subtilisin-rel"/>
</dbReference>
<feature type="domain" description="Peptidase S8/S53" evidence="15">
    <location>
        <begin position="96"/>
        <end position="400"/>
    </location>
</feature>
<evidence type="ECO:0000256" key="1">
    <source>
        <dbReference type="ARBA" id="ARBA00004162"/>
    </source>
</evidence>
<dbReference type="STRING" id="1344003.SAMN05445060_0888"/>
<dbReference type="InterPro" id="IPR000209">
    <property type="entry name" value="Peptidase_S8/S53_dom"/>
</dbReference>
<dbReference type="PRINTS" id="PR00723">
    <property type="entry name" value="SUBTILISIN"/>
</dbReference>
<accession>A0A1N7DTB9</accession>
<evidence type="ECO:0000313" key="17">
    <source>
        <dbReference type="Proteomes" id="UP000186218"/>
    </source>
</evidence>
<evidence type="ECO:0000256" key="4">
    <source>
        <dbReference type="ARBA" id="ARBA00022670"/>
    </source>
</evidence>
<dbReference type="PROSITE" id="PS00136">
    <property type="entry name" value="SUBTILASE_ASP"/>
    <property type="match status" value="1"/>
</dbReference>
<dbReference type="PROSITE" id="PS00138">
    <property type="entry name" value="SUBTILASE_SER"/>
    <property type="match status" value="1"/>
</dbReference>
<evidence type="ECO:0000256" key="2">
    <source>
        <dbReference type="ARBA" id="ARBA00011073"/>
    </source>
</evidence>
<protein>
    <submittedName>
        <fullName evidence="16">Membrane-anchored mycosin MYCP</fullName>
    </submittedName>
</protein>
<dbReference type="PROSITE" id="PS00137">
    <property type="entry name" value="SUBTILASE_HIS"/>
    <property type="match status" value="1"/>
</dbReference>
<evidence type="ECO:0000256" key="9">
    <source>
        <dbReference type="ARBA" id="ARBA00023136"/>
    </source>
</evidence>
<organism evidence="16 17">
    <name type="scientific">Williamsia sterculiae</name>
    <dbReference type="NCBI Taxonomy" id="1344003"/>
    <lineage>
        <taxon>Bacteria</taxon>
        <taxon>Bacillati</taxon>
        <taxon>Actinomycetota</taxon>
        <taxon>Actinomycetes</taxon>
        <taxon>Mycobacteriales</taxon>
        <taxon>Nocardiaceae</taxon>
        <taxon>Williamsia</taxon>
    </lineage>
</organism>
<comment type="subcellular location">
    <subcellularLocation>
        <location evidence="1">Cell membrane</location>
        <topology evidence="1">Single-pass membrane protein</topology>
    </subcellularLocation>
</comment>
<keyword evidence="3" id="KW-1003">Cell membrane</keyword>
<feature type="chain" id="PRO_5038479945" evidence="14">
    <location>
        <begin position="29"/>
        <end position="474"/>
    </location>
</feature>
<dbReference type="Pfam" id="PF00082">
    <property type="entry name" value="Peptidase_S8"/>
    <property type="match status" value="1"/>
</dbReference>
<dbReference type="PANTHER" id="PTHR43806:SF11">
    <property type="entry name" value="CEREVISIN-RELATED"/>
    <property type="match status" value="1"/>
</dbReference>
<dbReference type="GO" id="GO:0004252">
    <property type="term" value="F:serine-type endopeptidase activity"/>
    <property type="evidence" value="ECO:0007669"/>
    <property type="project" value="UniProtKB-UniRule"/>
</dbReference>
<evidence type="ECO:0000256" key="3">
    <source>
        <dbReference type="ARBA" id="ARBA00022475"/>
    </source>
</evidence>
<dbReference type="PROSITE" id="PS51892">
    <property type="entry name" value="SUBTILASE"/>
    <property type="match status" value="1"/>
</dbReference>
<dbReference type="InterPro" id="IPR022398">
    <property type="entry name" value="Peptidase_S8_His-AS"/>
</dbReference>
<dbReference type="InterPro" id="IPR023834">
    <property type="entry name" value="T7SS_pept_S8A_mycosin"/>
</dbReference>
<gene>
    <name evidence="16" type="ORF">SAMN05445060_0888</name>
</gene>
<keyword evidence="14" id="KW-0732">Signal</keyword>
<dbReference type="GO" id="GO:0005886">
    <property type="term" value="C:plasma membrane"/>
    <property type="evidence" value="ECO:0007669"/>
    <property type="project" value="UniProtKB-SubCell"/>
</dbReference>
<name>A0A1N7DTB9_9NOCA</name>
<keyword evidence="5 13" id="KW-0812">Transmembrane</keyword>
<dbReference type="Proteomes" id="UP000186218">
    <property type="component" value="Unassembled WGS sequence"/>
</dbReference>